<dbReference type="VEuPathDB" id="FungiDB:BTJ68_02064"/>
<evidence type="ECO:0000313" key="8">
    <source>
        <dbReference type="EMBL" id="RMY13255.1"/>
    </source>
</evidence>
<evidence type="ECO:0000313" key="9">
    <source>
        <dbReference type="EMBL" id="RMY27720.1"/>
    </source>
</evidence>
<feature type="region of interest" description="Disordered" evidence="3">
    <location>
        <begin position="133"/>
        <end position="158"/>
    </location>
</feature>
<dbReference type="Pfam" id="PF24842">
    <property type="entry name" value="UFD1_N2"/>
    <property type="match status" value="1"/>
</dbReference>
<dbReference type="AlphaFoldDB" id="A0A3M6ZD93"/>
<dbReference type="Gene3D" id="3.30.40.10">
    <property type="entry name" value="Zinc/RING finger domain, C3HC4 (zinc finger)"/>
    <property type="match status" value="1"/>
</dbReference>
<evidence type="ECO:0000256" key="2">
    <source>
        <dbReference type="ARBA" id="ARBA00022786"/>
    </source>
</evidence>
<protein>
    <recommendedName>
        <fullName evidence="12">Ubiquitin-protein ligase E3A N-terminal zinc-binding domain-containing protein</fullName>
    </recommendedName>
</protein>
<dbReference type="OrthoDB" id="193703at2759"/>
<feature type="domain" description="Ubiquitin-protein ligase E3A N-terminal zinc-binding" evidence="5">
    <location>
        <begin position="679"/>
        <end position="703"/>
    </location>
</feature>
<dbReference type="PANTHER" id="PTHR12555:SF15">
    <property type="entry name" value="FUSION DEGRADATION PROTEIN (UFD1), PUTATIVE (AFU_ORTHOLOGUE AFUA_4G04640)-RELATED"/>
    <property type="match status" value="1"/>
</dbReference>
<keyword evidence="2" id="KW-0833">Ubl conjugation pathway</keyword>
<proteinExistence type="inferred from homology"/>
<dbReference type="EMBL" id="QWIM01001209">
    <property type="protein sequence ID" value="RMY27720.1"/>
    <property type="molecule type" value="Genomic_DNA"/>
</dbReference>
<dbReference type="GO" id="GO:0034098">
    <property type="term" value="C:VCP-NPL4-UFD1 AAA ATPase complex"/>
    <property type="evidence" value="ECO:0007669"/>
    <property type="project" value="TreeGrafter"/>
</dbReference>
<evidence type="ECO:0000256" key="3">
    <source>
        <dbReference type="SAM" id="MobiDB-lite"/>
    </source>
</evidence>
<evidence type="ECO:0000259" key="4">
    <source>
        <dbReference type="Pfam" id="PF03152"/>
    </source>
</evidence>
<dbReference type="InterPro" id="IPR013083">
    <property type="entry name" value="Znf_RING/FYVE/PHD"/>
</dbReference>
<dbReference type="InterPro" id="IPR042299">
    <property type="entry name" value="Ufd1-like_Nn"/>
</dbReference>
<feature type="region of interest" description="Disordered" evidence="3">
    <location>
        <begin position="389"/>
        <end position="437"/>
    </location>
</feature>
<dbReference type="InterPro" id="IPR055417">
    <property type="entry name" value="UFD1_N1"/>
</dbReference>
<dbReference type="Pfam" id="PF24503">
    <property type="entry name" value="DUF7590"/>
    <property type="match status" value="1"/>
</dbReference>
<dbReference type="InterPro" id="IPR055418">
    <property type="entry name" value="UFD1_N2"/>
</dbReference>
<feature type="domain" description="DUF7590" evidence="6">
    <location>
        <begin position="279"/>
        <end position="417"/>
    </location>
</feature>
<dbReference type="Pfam" id="PF16558">
    <property type="entry name" value="AZUL"/>
    <property type="match status" value="1"/>
</dbReference>
<name>A0A3M6ZD93_HORWE</name>
<organism evidence="8 10">
    <name type="scientific">Hortaea werneckii</name>
    <name type="common">Black yeast</name>
    <name type="synonym">Cladosporium werneckii</name>
    <dbReference type="NCBI Taxonomy" id="91943"/>
    <lineage>
        <taxon>Eukaryota</taxon>
        <taxon>Fungi</taxon>
        <taxon>Dikarya</taxon>
        <taxon>Ascomycota</taxon>
        <taxon>Pezizomycotina</taxon>
        <taxon>Dothideomycetes</taxon>
        <taxon>Dothideomycetidae</taxon>
        <taxon>Mycosphaerellales</taxon>
        <taxon>Teratosphaeriaceae</taxon>
        <taxon>Hortaea</taxon>
    </lineage>
</organism>
<evidence type="ECO:0008006" key="12">
    <source>
        <dbReference type="Google" id="ProtNLM"/>
    </source>
</evidence>
<comment type="caution">
    <text evidence="8">The sequence shown here is derived from an EMBL/GenBank/DDBJ whole genome shotgun (WGS) entry which is preliminary data.</text>
</comment>
<evidence type="ECO:0000259" key="5">
    <source>
        <dbReference type="Pfam" id="PF16558"/>
    </source>
</evidence>
<gene>
    <name evidence="9" type="ORF">D0866_09944</name>
    <name evidence="8" type="ORF">D0867_07512</name>
</gene>
<dbReference type="Gene3D" id="2.40.40.50">
    <property type="entry name" value="Ubiquitin fusion degradation protein UFD1, N-terminal domain"/>
    <property type="match status" value="1"/>
</dbReference>
<evidence type="ECO:0000259" key="7">
    <source>
        <dbReference type="Pfam" id="PF24842"/>
    </source>
</evidence>
<dbReference type="EMBL" id="QWIL01000787">
    <property type="protein sequence ID" value="RMY13255.1"/>
    <property type="molecule type" value="Genomic_DNA"/>
</dbReference>
<evidence type="ECO:0000313" key="10">
    <source>
        <dbReference type="Proteomes" id="UP000271337"/>
    </source>
</evidence>
<comment type="similarity">
    <text evidence="1">Belongs to the UFD1 family.</text>
</comment>
<dbReference type="Pfam" id="PF03152">
    <property type="entry name" value="UFD1_N1"/>
    <property type="match status" value="1"/>
</dbReference>
<dbReference type="Proteomes" id="UP000276864">
    <property type="component" value="Unassembled WGS sequence"/>
</dbReference>
<dbReference type="GO" id="GO:0031593">
    <property type="term" value="F:polyubiquitin modification-dependent protein binding"/>
    <property type="evidence" value="ECO:0007669"/>
    <property type="project" value="TreeGrafter"/>
</dbReference>
<feature type="domain" description="Ubiquitin fusion degradation protein UFD1 N-terminal subdomain 1" evidence="4">
    <location>
        <begin position="87"/>
        <end position="135"/>
    </location>
</feature>
<dbReference type="Gene3D" id="6.10.130.10">
    <property type="entry name" value="Ubiquitin-protein ligase E3A, N-terminal zinc-binding domain (AZUL)"/>
    <property type="match status" value="1"/>
</dbReference>
<evidence type="ECO:0000256" key="1">
    <source>
        <dbReference type="ARBA" id="ARBA00006043"/>
    </source>
</evidence>
<dbReference type="Gene3D" id="3.10.330.10">
    <property type="match status" value="1"/>
</dbReference>
<evidence type="ECO:0000259" key="6">
    <source>
        <dbReference type="Pfam" id="PF24503"/>
    </source>
</evidence>
<reference evidence="10 11" key="1">
    <citation type="journal article" date="2018" name="BMC Genomics">
        <title>Genomic evidence for intraspecific hybridization in a clonal and extremely halotolerant yeast.</title>
        <authorList>
            <person name="Gostincar C."/>
            <person name="Stajich J.E."/>
            <person name="Zupancic J."/>
            <person name="Zalar P."/>
            <person name="Gunde-Cimerman N."/>
        </authorList>
    </citation>
    <scope>NUCLEOTIDE SEQUENCE [LARGE SCALE GENOMIC DNA]</scope>
    <source>
        <strain evidence="9 11">EXF-6651</strain>
        <strain evidence="8 10">EXF-6669</strain>
    </source>
</reference>
<sequence>MNCRSTVMAETPELTWSAQYQLSSSRSQGLPGDKILLPPSALEALLSASANLAAETARRDLPAYDPYNSSTYSAYRRAESEYQDHRHQLPHPLTFRLVNPENGRVVYAGIREFSAEEGQAVLSPFLHEALGLRPEEGSSKAETTSSSDDTIDGDLNGSADSTVTVHVKQLPKGVFVKLRPLEPGYDPEDWKALLEQHLRQNYTTLTNGEVLVVPGGRATGRKKEEFRFLVDGFKPETDGICIVDTDLEVDIEALNEEQARETLKRIAAKLTKAPGTEQGSSPGGELDIFKSQSGQVLPGEYVDYEMPSWDRSQTLEFELTVEDDGEDLDLLVSPLSATQRAKPRIDEFKFADIDGRPTKKIRLEPTNVELEGVEAVQISVHAFSQNEATDVAGDGISKTEAGNDESRPRQFTLRAHHPHPDERMQGTDEDETDVAPNEGDVRCKNCGQWVPQRTLMLHENFCLRNNVLCPKGCGQIFQKRSPEFEQHWHCPHDEAYGNSARSRQKHEALLHPKEVLRCAECGTQETFPNKPALAQHRTTTCPAKLILCRFCHLVVPQEGDPDGPNAEALLSGMTPHELADGARTTECHLCNKIVRLRDMDSHLKNHDLDRFSRPTPHPCRNLNCGRTLDVCSRSGDTRAGSRMGQGPGNDIGLCSTCFGPLYVSMHDSEGKALRRRIERRYLQQLVTGCGKSWCRNEFCKVGRKNLGLDGKEGGNSITTKDALPMIKPFLQGLERGGEPTSTPLHFCVDEKSQQQRALAGMLAAEDGGGGLTGGNGGKKGGYGFEWCVGALEAEAGDLDLARQWLRNYAPARLEEGRKG</sequence>
<dbReference type="InterPro" id="IPR004854">
    <property type="entry name" value="Ufd1-like"/>
</dbReference>
<dbReference type="Pfam" id="PF23580">
    <property type="entry name" value="Znf_XAF1_N"/>
    <property type="match status" value="1"/>
</dbReference>
<dbReference type="PANTHER" id="PTHR12555">
    <property type="entry name" value="UBIQUITIN FUSION DEGRADATON PROTEIN 1"/>
    <property type="match status" value="1"/>
</dbReference>
<evidence type="ECO:0000313" key="11">
    <source>
        <dbReference type="Proteomes" id="UP000276864"/>
    </source>
</evidence>
<dbReference type="GO" id="GO:0006511">
    <property type="term" value="P:ubiquitin-dependent protein catabolic process"/>
    <property type="evidence" value="ECO:0007669"/>
    <property type="project" value="InterPro"/>
</dbReference>
<dbReference type="InterPro" id="IPR042556">
    <property type="entry name" value="AZUL_sf"/>
</dbReference>
<feature type="domain" description="Ubiquitin fusion degradation protein UFD1 N-terminal subdomain 2" evidence="7">
    <location>
        <begin position="172"/>
        <end position="253"/>
    </location>
</feature>
<dbReference type="Proteomes" id="UP000271337">
    <property type="component" value="Unassembled WGS sequence"/>
</dbReference>
<dbReference type="InterPro" id="IPR032353">
    <property type="entry name" value="AZUL"/>
</dbReference>
<dbReference type="InterPro" id="IPR056012">
    <property type="entry name" value="DUF7590"/>
</dbReference>
<dbReference type="GO" id="GO:0036503">
    <property type="term" value="P:ERAD pathway"/>
    <property type="evidence" value="ECO:0007669"/>
    <property type="project" value="TreeGrafter"/>
</dbReference>
<accession>A0A3M6ZD93</accession>